<keyword evidence="4 12" id="KW-0808">Transferase</keyword>
<name>A0A3D4S4E3_9ENTE</name>
<comment type="caution">
    <text evidence="15">The sequence shown here is derived from an EMBL/GenBank/DDBJ whole genome shotgun (WGS) entry which is preliminary data.</text>
</comment>
<dbReference type="EMBL" id="DQHO01000014">
    <property type="protein sequence ID" value="HCS93458.1"/>
    <property type="molecule type" value="Genomic_DNA"/>
</dbReference>
<keyword evidence="9 12" id="KW-0472">Membrane</keyword>
<keyword evidence="3 12" id="KW-0444">Lipid biosynthesis</keyword>
<feature type="domain" description="PLD phosphodiesterase" evidence="14">
    <location>
        <begin position="396"/>
        <end position="423"/>
    </location>
</feature>
<feature type="domain" description="PLD phosphodiesterase" evidence="14">
    <location>
        <begin position="218"/>
        <end position="245"/>
    </location>
</feature>
<evidence type="ECO:0000313" key="15">
    <source>
        <dbReference type="EMBL" id="HCS93458.1"/>
    </source>
</evidence>
<dbReference type="SUPFAM" id="SSF56024">
    <property type="entry name" value="Phospholipase D/nuclease"/>
    <property type="match status" value="2"/>
</dbReference>
<comment type="similarity">
    <text evidence="12">Belongs to the phospholipase D family. Cardiolipin synthase subfamily.</text>
</comment>
<evidence type="ECO:0000256" key="1">
    <source>
        <dbReference type="ARBA" id="ARBA00004651"/>
    </source>
</evidence>
<dbReference type="CDD" id="cd09110">
    <property type="entry name" value="PLDc_CLS_1"/>
    <property type="match status" value="1"/>
</dbReference>
<feature type="transmembrane region" description="Helical" evidence="12">
    <location>
        <begin position="7"/>
        <end position="25"/>
    </location>
</feature>
<evidence type="ECO:0000256" key="9">
    <source>
        <dbReference type="ARBA" id="ARBA00023136"/>
    </source>
</evidence>
<dbReference type="Proteomes" id="UP000262195">
    <property type="component" value="Unassembled WGS sequence"/>
</dbReference>
<dbReference type="HAMAP" id="MF_01916">
    <property type="entry name" value="Cardiolipin_synth_Cls"/>
    <property type="match status" value="1"/>
</dbReference>
<feature type="transmembrane region" description="Helical" evidence="12">
    <location>
        <begin position="31"/>
        <end position="55"/>
    </location>
</feature>
<organism evidence="15 16">
    <name type="scientific">Bavariicoccus seileri</name>
    <dbReference type="NCBI Taxonomy" id="549685"/>
    <lineage>
        <taxon>Bacteria</taxon>
        <taxon>Bacillati</taxon>
        <taxon>Bacillota</taxon>
        <taxon>Bacilli</taxon>
        <taxon>Lactobacillales</taxon>
        <taxon>Enterococcaceae</taxon>
        <taxon>Bavariicoccus</taxon>
    </lineage>
</organism>
<keyword evidence="10 12" id="KW-0594">Phospholipid biosynthesis</keyword>
<dbReference type="Gene3D" id="3.30.870.10">
    <property type="entry name" value="Endonuclease Chain A"/>
    <property type="match status" value="2"/>
</dbReference>
<dbReference type="AlphaFoldDB" id="A0A3D4S4E3"/>
<feature type="active site" evidence="12">
    <location>
        <position position="408"/>
    </location>
</feature>
<feature type="active site" evidence="12">
    <location>
        <position position="223"/>
    </location>
</feature>
<feature type="active site" evidence="12">
    <location>
        <position position="225"/>
    </location>
</feature>
<dbReference type="Pfam" id="PF13396">
    <property type="entry name" value="PLDc_N"/>
    <property type="match status" value="1"/>
</dbReference>
<dbReference type="PANTHER" id="PTHR21248:SF22">
    <property type="entry name" value="PHOSPHOLIPASE D"/>
    <property type="match status" value="1"/>
</dbReference>
<dbReference type="InterPro" id="IPR027379">
    <property type="entry name" value="CLS_N"/>
</dbReference>
<evidence type="ECO:0000256" key="11">
    <source>
        <dbReference type="ARBA" id="ARBA00023264"/>
    </source>
</evidence>
<dbReference type="GO" id="GO:0005886">
    <property type="term" value="C:plasma membrane"/>
    <property type="evidence" value="ECO:0007669"/>
    <property type="project" value="UniProtKB-SubCell"/>
</dbReference>
<dbReference type="GO" id="GO:0008808">
    <property type="term" value="F:cardiolipin synthase activity"/>
    <property type="evidence" value="ECO:0007669"/>
    <property type="project" value="UniProtKB-UniRule"/>
</dbReference>
<sequence>MWDTIQQIFLILTVISTVVSIITIFRQPRDIAATWAWLLVLILFPVFGLVLYFFFGRKMTKTRIFDMKSQKALGMEELVDVQQALLTDDRALDQFNGNIYLQDLATLFLQSDESILTEHNKIKFFYDGKTKFQALKEDLKQAKDHIHMLYYIFRDDSLGEDILSILTERAKAGIEVLVLYDAWGSAKTKDKSFDELHKAGGRSIAFFGSKIPLINFHLNHRNHRKIVVIDGKIGYVGGFNVGNEYLGIGKLGYWRDTHLRIEGNSVLSLQSRFFIDWNAVASHQDKRDYQKRYFPIAKPIGNSTMQIVTSGPESEKQQIKMGLIKMIAMARKYIYIQTPYFIPDESLLEALRIAIYSGIDVRIMIPCKPDHPIVYRATEYYAKLIEETGATIYIYTHGFLHSKMMVVDGEIATVGTSNFDVRSFKLNFEVNTFIYDLKVTKELANVFIRDSRYCRIADHYYFKQQSHWRKFKQNFSRLFSPIL</sequence>
<evidence type="ECO:0000313" key="16">
    <source>
        <dbReference type="Proteomes" id="UP000262195"/>
    </source>
</evidence>
<dbReference type="STRING" id="1121105.GCA_000421665_00729"/>
<evidence type="ECO:0000256" key="13">
    <source>
        <dbReference type="NCBIfam" id="TIGR04265"/>
    </source>
</evidence>
<gene>
    <name evidence="15" type="primary">cls</name>
    <name evidence="15" type="ORF">DIW15_01965</name>
</gene>
<evidence type="ECO:0000256" key="8">
    <source>
        <dbReference type="ARBA" id="ARBA00023098"/>
    </source>
</evidence>
<protein>
    <recommendedName>
        <fullName evidence="12 13">Cardiolipin synthase</fullName>
        <shortName evidence="12">CL synthase</shortName>
        <ecNumber evidence="12 13">2.7.8.-</ecNumber>
    </recommendedName>
</protein>
<dbReference type="EC" id="2.7.8.-" evidence="12 13"/>
<evidence type="ECO:0000256" key="3">
    <source>
        <dbReference type="ARBA" id="ARBA00022516"/>
    </source>
</evidence>
<dbReference type="GO" id="GO:0032049">
    <property type="term" value="P:cardiolipin biosynthetic process"/>
    <property type="evidence" value="ECO:0007669"/>
    <property type="project" value="UniProtKB-UniRule"/>
</dbReference>
<dbReference type="NCBIfam" id="TIGR04265">
    <property type="entry name" value="bac_cardiolipin"/>
    <property type="match status" value="1"/>
</dbReference>
<dbReference type="CDD" id="cd09112">
    <property type="entry name" value="PLDc_CLS_2"/>
    <property type="match status" value="1"/>
</dbReference>
<dbReference type="PROSITE" id="PS50035">
    <property type="entry name" value="PLD"/>
    <property type="match status" value="2"/>
</dbReference>
<evidence type="ECO:0000256" key="10">
    <source>
        <dbReference type="ARBA" id="ARBA00023209"/>
    </source>
</evidence>
<evidence type="ECO:0000256" key="4">
    <source>
        <dbReference type="ARBA" id="ARBA00022679"/>
    </source>
</evidence>
<keyword evidence="2 12" id="KW-1003">Cell membrane</keyword>
<dbReference type="InterPro" id="IPR022924">
    <property type="entry name" value="Cardiolipin_synthase"/>
</dbReference>
<dbReference type="FunFam" id="3.30.870.10:FF:000014">
    <property type="entry name" value="Cardiolipin synthase"/>
    <property type="match status" value="1"/>
</dbReference>
<accession>A0A3D4S4E3</accession>
<evidence type="ECO:0000256" key="6">
    <source>
        <dbReference type="ARBA" id="ARBA00022737"/>
    </source>
</evidence>
<dbReference type="InterPro" id="IPR025202">
    <property type="entry name" value="PLD-like_dom"/>
</dbReference>
<dbReference type="InterPro" id="IPR001736">
    <property type="entry name" value="PLipase_D/transphosphatidylase"/>
</dbReference>
<comment type="catalytic activity">
    <reaction evidence="12">
        <text>2 a 1,2-diacyl-sn-glycero-3-phospho-(1'-sn-glycerol) = a cardiolipin + glycerol</text>
        <dbReference type="Rhea" id="RHEA:31451"/>
        <dbReference type="ChEBI" id="CHEBI:17754"/>
        <dbReference type="ChEBI" id="CHEBI:62237"/>
        <dbReference type="ChEBI" id="CHEBI:64716"/>
    </reaction>
</comment>
<dbReference type="PANTHER" id="PTHR21248">
    <property type="entry name" value="CARDIOLIPIN SYNTHASE"/>
    <property type="match status" value="1"/>
</dbReference>
<keyword evidence="7 12" id="KW-1133">Transmembrane helix</keyword>
<comment type="subcellular location">
    <subcellularLocation>
        <location evidence="1 12">Cell membrane</location>
        <topology evidence="1 12">Multi-pass membrane protein</topology>
    </subcellularLocation>
</comment>
<feature type="active site" evidence="12">
    <location>
        <position position="401"/>
    </location>
</feature>
<dbReference type="SMART" id="SM00155">
    <property type="entry name" value="PLDc"/>
    <property type="match status" value="2"/>
</dbReference>
<keyword evidence="11 12" id="KW-1208">Phospholipid metabolism</keyword>
<keyword evidence="6" id="KW-0677">Repeat</keyword>
<dbReference type="InterPro" id="IPR030874">
    <property type="entry name" value="Cardiolipin_synth_Firmi"/>
</dbReference>
<keyword evidence="5 12" id="KW-0812">Transmembrane</keyword>
<evidence type="ECO:0000256" key="5">
    <source>
        <dbReference type="ARBA" id="ARBA00022692"/>
    </source>
</evidence>
<reference evidence="15 16" key="1">
    <citation type="journal article" date="2018" name="Nat. Biotechnol.">
        <title>A standardized bacterial taxonomy based on genome phylogeny substantially revises the tree of life.</title>
        <authorList>
            <person name="Parks D.H."/>
            <person name="Chuvochina M."/>
            <person name="Waite D.W."/>
            <person name="Rinke C."/>
            <person name="Skarshewski A."/>
            <person name="Chaumeil P.A."/>
            <person name="Hugenholtz P."/>
        </authorList>
    </citation>
    <scope>NUCLEOTIDE SEQUENCE [LARGE SCALE GENOMIC DNA]</scope>
    <source>
        <strain evidence="15">UBA11306</strain>
    </source>
</reference>
<keyword evidence="8 12" id="KW-0443">Lipid metabolism</keyword>
<proteinExistence type="inferred from homology"/>
<comment type="function">
    <text evidence="12">Catalyzes the reversible phosphatidyl group transfer from one phosphatidylglycerol molecule to another to form cardiolipin (CL) (diphosphatidylglycerol) and glycerol.</text>
</comment>
<evidence type="ECO:0000256" key="7">
    <source>
        <dbReference type="ARBA" id="ARBA00022989"/>
    </source>
</evidence>
<evidence type="ECO:0000259" key="14">
    <source>
        <dbReference type="PROSITE" id="PS50035"/>
    </source>
</evidence>
<feature type="active site" evidence="12">
    <location>
        <position position="230"/>
    </location>
</feature>
<evidence type="ECO:0000256" key="2">
    <source>
        <dbReference type="ARBA" id="ARBA00022475"/>
    </source>
</evidence>
<evidence type="ECO:0000256" key="12">
    <source>
        <dbReference type="HAMAP-Rule" id="MF_01916"/>
    </source>
</evidence>
<dbReference type="Pfam" id="PF13091">
    <property type="entry name" value="PLDc_2"/>
    <property type="match status" value="2"/>
</dbReference>
<feature type="active site" evidence="12">
    <location>
        <position position="403"/>
    </location>
</feature>